<proteinExistence type="predicted"/>
<evidence type="ECO:0000313" key="5">
    <source>
        <dbReference type="EMBL" id="RJP23284.1"/>
    </source>
</evidence>
<dbReference type="InterPro" id="IPR013341">
    <property type="entry name" value="Mandelate_racemase_N_dom"/>
</dbReference>
<dbReference type="Pfam" id="PF13378">
    <property type="entry name" value="MR_MLE_C"/>
    <property type="match status" value="1"/>
</dbReference>
<reference evidence="5 6" key="1">
    <citation type="journal article" date="2017" name="ISME J.">
        <title>Energy and carbon metabolisms in a deep terrestrial subsurface fluid microbial community.</title>
        <authorList>
            <person name="Momper L."/>
            <person name="Jungbluth S.P."/>
            <person name="Lee M.D."/>
            <person name="Amend J.P."/>
        </authorList>
    </citation>
    <scope>NUCLEOTIDE SEQUENCE [LARGE SCALE GENOMIC DNA]</scope>
    <source>
        <strain evidence="5">SURF_5</strain>
    </source>
</reference>
<evidence type="ECO:0000256" key="1">
    <source>
        <dbReference type="ARBA" id="ARBA00001946"/>
    </source>
</evidence>
<dbReference type="InterPro" id="IPR018110">
    <property type="entry name" value="Mandel_Rmase/mucon_lact_enz_CS"/>
</dbReference>
<dbReference type="PANTHER" id="PTHR13794:SF58">
    <property type="entry name" value="MITOCHONDRIAL ENOLASE SUPERFAMILY MEMBER 1"/>
    <property type="match status" value="1"/>
</dbReference>
<dbReference type="PANTHER" id="PTHR13794">
    <property type="entry name" value="ENOLASE SUPERFAMILY, MANDELATE RACEMASE"/>
    <property type="match status" value="1"/>
</dbReference>
<sequence>MKITNLTVTLFAWKNIPLKSYDAQARITTTNSNLGLVKIETDEGLNGYSLLGLSLHPASLDAQRVVSFLKPILLGQDPLDRERLYQTLYVRREQAGPNTICAVDIALWDIAGKIARLPIHRLLGTFRDRIPVYASSEQHPTVEGYVEQALAVKAAGYHGYKLHPNGRWREDIAACQAVRKAVGADFTLMLDSRASYSIGEAIRVGRAIEELGFLWYEDPMPYSDIYNYQKLVEKLDIPVMATEFPPGWLDMYAPWIMNRATDMLRGDVMLKGGITTLMKIAHLAEAFDLKIEIHHGSNAINDVANLHVQMAIKNTTYMEVLLPHEAWWYGLVENIRIDKDGFAHAPENPGLGYDIDMDLVERMKISVLE</sequence>
<evidence type="ECO:0000259" key="4">
    <source>
        <dbReference type="SMART" id="SM00922"/>
    </source>
</evidence>
<dbReference type="EMBL" id="QZKU01000047">
    <property type="protein sequence ID" value="RJP23284.1"/>
    <property type="molecule type" value="Genomic_DNA"/>
</dbReference>
<evidence type="ECO:0000313" key="6">
    <source>
        <dbReference type="Proteomes" id="UP000265882"/>
    </source>
</evidence>
<dbReference type="Gene3D" id="3.20.20.120">
    <property type="entry name" value="Enolase-like C-terminal domain"/>
    <property type="match status" value="1"/>
</dbReference>
<dbReference type="Gene3D" id="3.30.390.10">
    <property type="entry name" value="Enolase-like, N-terminal domain"/>
    <property type="match status" value="1"/>
</dbReference>
<dbReference type="SFLD" id="SFLDS00001">
    <property type="entry name" value="Enolase"/>
    <property type="match status" value="1"/>
</dbReference>
<dbReference type="GO" id="GO:0016052">
    <property type="term" value="P:carbohydrate catabolic process"/>
    <property type="evidence" value="ECO:0007669"/>
    <property type="project" value="TreeGrafter"/>
</dbReference>
<dbReference type="InterPro" id="IPR013342">
    <property type="entry name" value="Mandelate_racemase_C"/>
</dbReference>
<dbReference type="Proteomes" id="UP000265882">
    <property type="component" value="Unassembled WGS sequence"/>
</dbReference>
<dbReference type="AlphaFoldDB" id="A0A3A4P5N7"/>
<dbReference type="GO" id="GO:0000287">
    <property type="term" value="F:magnesium ion binding"/>
    <property type="evidence" value="ECO:0007669"/>
    <property type="project" value="TreeGrafter"/>
</dbReference>
<feature type="domain" description="Mandelate racemase/muconate lactonizing enzyme C-terminal" evidence="4">
    <location>
        <begin position="142"/>
        <end position="238"/>
    </location>
</feature>
<keyword evidence="3" id="KW-0460">Magnesium</keyword>
<dbReference type="GO" id="GO:0016836">
    <property type="term" value="F:hydro-lyase activity"/>
    <property type="evidence" value="ECO:0007669"/>
    <property type="project" value="TreeGrafter"/>
</dbReference>
<protein>
    <submittedName>
        <fullName evidence="5">Mandelate racemase</fullName>
    </submittedName>
</protein>
<evidence type="ECO:0000256" key="3">
    <source>
        <dbReference type="ARBA" id="ARBA00022842"/>
    </source>
</evidence>
<dbReference type="SMART" id="SM00922">
    <property type="entry name" value="MR_MLE"/>
    <property type="match status" value="1"/>
</dbReference>
<keyword evidence="2" id="KW-0479">Metal-binding</keyword>
<dbReference type="SUPFAM" id="SSF54826">
    <property type="entry name" value="Enolase N-terminal domain-like"/>
    <property type="match status" value="1"/>
</dbReference>
<dbReference type="Pfam" id="PF02746">
    <property type="entry name" value="MR_MLE_N"/>
    <property type="match status" value="1"/>
</dbReference>
<accession>A0A3A4P5N7</accession>
<dbReference type="GO" id="GO:0009063">
    <property type="term" value="P:amino acid catabolic process"/>
    <property type="evidence" value="ECO:0007669"/>
    <property type="project" value="InterPro"/>
</dbReference>
<dbReference type="InterPro" id="IPR029065">
    <property type="entry name" value="Enolase_C-like"/>
</dbReference>
<dbReference type="InterPro" id="IPR046945">
    <property type="entry name" value="RHMD-like"/>
</dbReference>
<dbReference type="PROSITE" id="PS00908">
    <property type="entry name" value="MR_MLE_1"/>
    <property type="match status" value="1"/>
</dbReference>
<comment type="cofactor">
    <cofactor evidence="1">
        <name>Mg(2+)</name>
        <dbReference type="ChEBI" id="CHEBI:18420"/>
    </cofactor>
</comment>
<dbReference type="InterPro" id="IPR036849">
    <property type="entry name" value="Enolase-like_C_sf"/>
</dbReference>
<dbReference type="SFLD" id="SFLDG00179">
    <property type="entry name" value="mandelate_racemase"/>
    <property type="match status" value="1"/>
</dbReference>
<dbReference type="InterPro" id="IPR029017">
    <property type="entry name" value="Enolase-like_N"/>
</dbReference>
<name>A0A3A4P5N7_ABYX5</name>
<gene>
    <name evidence="5" type="ORF">C4520_06450</name>
</gene>
<comment type="caution">
    <text evidence="5">The sequence shown here is derived from an EMBL/GenBank/DDBJ whole genome shotgun (WGS) entry which is preliminary data.</text>
</comment>
<evidence type="ECO:0000256" key="2">
    <source>
        <dbReference type="ARBA" id="ARBA00022723"/>
    </source>
</evidence>
<dbReference type="SUPFAM" id="SSF51604">
    <property type="entry name" value="Enolase C-terminal domain-like"/>
    <property type="match status" value="1"/>
</dbReference>
<organism evidence="5 6">
    <name type="scientific">Abyssobacteria bacterium (strain SURF_5)</name>
    <dbReference type="NCBI Taxonomy" id="2093360"/>
    <lineage>
        <taxon>Bacteria</taxon>
        <taxon>Pseudomonadati</taxon>
        <taxon>Candidatus Hydrogenedentota</taxon>
        <taxon>Candidatus Abyssobacteria</taxon>
    </lineage>
</organism>